<dbReference type="RefSeq" id="WP_008294128.1">
    <property type="nucleotide sequence ID" value="NZ_CM002299.1"/>
</dbReference>
<dbReference type="EMBL" id="AAOA02000003">
    <property type="protein sequence ID" value="EAQ96082.1"/>
    <property type="molecule type" value="Genomic_DNA"/>
</dbReference>
<evidence type="ECO:0008006" key="3">
    <source>
        <dbReference type="Google" id="ProtNLM"/>
    </source>
</evidence>
<dbReference type="AlphaFoldDB" id="A4AD29"/>
<reference evidence="1 2" key="1">
    <citation type="journal article" date="2007" name="Proc. Natl. Acad. Sci. U.S.A.">
        <title>Characterization of a marine gammaproteobacterium capable of aerobic anoxygenic photosynthesis.</title>
        <authorList>
            <person name="Fuchs B.M."/>
            <person name="Spring S."/>
            <person name="Teeling H."/>
            <person name="Quast C."/>
            <person name="Wulf J."/>
            <person name="Schattenhofer M."/>
            <person name="Yan S."/>
            <person name="Ferriera S."/>
            <person name="Johnson J."/>
            <person name="Glockner F.O."/>
            <person name="Amann R."/>
        </authorList>
    </citation>
    <scope>NUCLEOTIDE SEQUENCE [LARGE SCALE GENOMIC DNA]</scope>
    <source>
        <strain evidence="1">KT71</strain>
    </source>
</reference>
<evidence type="ECO:0000313" key="2">
    <source>
        <dbReference type="Proteomes" id="UP000019205"/>
    </source>
</evidence>
<name>A4AD29_9GAMM</name>
<dbReference type="HOGENOM" id="CLU_1233308_0_0_6"/>
<organism evidence="1 2">
    <name type="scientific">Congregibacter litoralis KT71</name>
    <dbReference type="NCBI Taxonomy" id="314285"/>
    <lineage>
        <taxon>Bacteria</taxon>
        <taxon>Pseudomonadati</taxon>
        <taxon>Pseudomonadota</taxon>
        <taxon>Gammaproteobacteria</taxon>
        <taxon>Cellvibrionales</taxon>
        <taxon>Halieaceae</taxon>
        <taxon>Congregibacter</taxon>
    </lineage>
</organism>
<reference evidence="1 2" key="2">
    <citation type="journal article" date="2009" name="PLoS ONE">
        <title>The photosynthetic apparatus and its regulation in the aerobic gammaproteobacterium Congregibacter litoralis gen. nov., sp. nov.</title>
        <authorList>
            <person name="Spring S."/>
            <person name="Lunsdorf H."/>
            <person name="Fuchs B.M."/>
            <person name="Tindall B.J."/>
        </authorList>
    </citation>
    <scope>NUCLEOTIDE SEQUENCE [LARGE SCALE GENOMIC DNA]</scope>
    <source>
        <strain evidence="1">KT71</strain>
    </source>
</reference>
<protein>
    <recommendedName>
        <fullName evidence="3">RiboL-PSP-HEPN domain-containing protein</fullName>
    </recommendedName>
</protein>
<sequence>MQINSIDEFRRYLAREIEPAILDLANLDERNRIHIQKLIYTNMVDRFDTMVDSLILDNCREKGFFESSLSDMSGVVTESDLVKILIQGDNLQEALDEKLKSGLRNTLLRNRHSRKLTALFLVFQPEVNCVGVQRVNPPDGKIKAKVTPQNAVKIPYSISGYADWLYSRRNSIVHGGGTNRFLENDRAQLKKLYKREPAQTFSIKLGSLTVAAAFYKDVVDLLEA</sequence>
<gene>
    <name evidence="1" type="ORF">KT71_08500</name>
</gene>
<dbReference type="Proteomes" id="UP000019205">
    <property type="component" value="Chromosome"/>
</dbReference>
<evidence type="ECO:0000313" key="1">
    <source>
        <dbReference type="EMBL" id="EAQ96082.1"/>
    </source>
</evidence>
<comment type="caution">
    <text evidence="1">The sequence shown here is derived from an EMBL/GenBank/DDBJ whole genome shotgun (WGS) entry which is preliminary data.</text>
</comment>
<accession>A4AD29</accession>
<proteinExistence type="predicted"/>
<keyword evidence="2" id="KW-1185">Reference proteome</keyword>